<keyword evidence="7 9" id="KW-0823">Tryptophan catabolism</keyword>
<dbReference type="EC" id="1.13.11.11" evidence="9"/>
<dbReference type="FunFam" id="1.20.58.480:FF:000001">
    <property type="entry name" value="Tryptophan 2,3-dioxygenase"/>
    <property type="match status" value="1"/>
</dbReference>
<evidence type="ECO:0000313" key="11">
    <source>
        <dbReference type="Proteomes" id="UP000321685"/>
    </source>
</evidence>
<proteinExistence type="inferred from homology"/>
<evidence type="ECO:0000256" key="5">
    <source>
        <dbReference type="ARBA" id="ARBA00023002"/>
    </source>
</evidence>
<comment type="caution">
    <text evidence="10">The sequence shown here is derived from an EMBL/GenBank/DDBJ whole genome shotgun (WGS) entry which is preliminary data.</text>
</comment>
<dbReference type="OrthoDB" id="9776847at2"/>
<dbReference type="InterPro" id="IPR004981">
    <property type="entry name" value="Trp_2_3_dOase"/>
</dbReference>
<comment type="subunit">
    <text evidence="1 9">Homotetramer.</text>
</comment>
<keyword evidence="2 9" id="KW-0349">Heme</keyword>
<evidence type="ECO:0000256" key="3">
    <source>
        <dbReference type="ARBA" id="ARBA00022723"/>
    </source>
</evidence>
<reference evidence="10 11" key="1">
    <citation type="submission" date="2019-07" db="EMBL/GenBank/DDBJ databases">
        <title>Whole genome shotgun sequence of Pseudonocardia sulfidoxydans NBRC 16205.</title>
        <authorList>
            <person name="Hosoyama A."/>
            <person name="Uohara A."/>
            <person name="Ohji S."/>
            <person name="Ichikawa N."/>
        </authorList>
    </citation>
    <scope>NUCLEOTIDE SEQUENCE [LARGE SCALE GENOMIC DNA]</scope>
    <source>
        <strain evidence="10 11">NBRC 16205</strain>
    </source>
</reference>
<feature type="binding site" evidence="9">
    <location>
        <begin position="49"/>
        <end position="53"/>
    </location>
    <ligand>
        <name>substrate</name>
    </ligand>
</feature>
<keyword evidence="6 9" id="KW-0408">Iron</keyword>
<sequence>MTTNERTVEEGLHRGLAVDKTYAGYLRLDELLGAQRPQSSPEHHDELLFIVQHQTSELWLKLVIHELRHAAAMMDADDLGPALKALSRVKAVQRQLFEQWGVLETLTPTEYLQFRSALGTASGFQSEQYRTVEFLLGNKNAAAIEVFADDSGASRRLHEVLGAPSLYDHFLRYLARAGYPVPREVLERDLTRAHVFAQDLVGVFRLVYTDPGRDWGAYETCEALVDVEESFQLWRFRHLKTVERIIGSKRGTGGSSGTAFLKAALELTFFPEILAVRTELGG</sequence>
<dbReference type="Gene3D" id="1.20.58.480">
    <property type="match status" value="1"/>
</dbReference>
<dbReference type="InterPro" id="IPR037217">
    <property type="entry name" value="Trp/Indoleamine_2_3_dOase-like"/>
</dbReference>
<dbReference type="Pfam" id="PF03301">
    <property type="entry name" value="Trp_dioxygenase"/>
    <property type="match status" value="2"/>
</dbReference>
<gene>
    <name evidence="9 10" type="primary">kynA</name>
    <name evidence="10" type="ORF">PSU4_44950</name>
</gene>
<evidence type="ECO:0000256" key="7">
    <source>
        <dbReference type="ARBA" id="ARBA00023079"/>
    </source>
</evidence>
<dbReference type="SUPFAM" id="SSF140959">
    <property type="entry name" value="Indolic compounds 2,3-dioxygenase-like"/>
    <property type="match status" value="1"/>
</dbReference>
<feature type="binding site" evidence="9">
    <location>
        <position position="115"/>
    </location>
    <ligand>
        <name>substrate</name>
    </ligand>
</feature>
<comment type="catalytic activity">
    <reaction evidence="8 9">
        <text>L-tryptophan + O2 = N-formyl-L-kynurenine</text>
        <dbReference type="Rhea" id="RHEA:24536"/>
        <dbReference type="ChEBI" id="CHEBI:15379"/>
        <dbReference type="ChEBI" id="CHEBI:57912"/>
        <dbReference type="ChEBI" id="CHEBI:58629"/>
        <dbReference type="EC" id="1.13.11.11"/>
    </reaction>
</comment>
<evidence type="ECO:0000256" key="6">
    <source>
        <dbReference type="ARBA" id="ARBA00023004"/>
    </source>
</evidence>
<dbReference type="EMBL" id="BJVJ01000057">
    <property type="protein sequence ID" value="GEL25541.1"/>
    <property type="molecule type" value="Genomic_DNA"/>
</dbReference>
<evidence type="ECO:0000256" key="9">
    <source>
        <dbReference type="HAMAP-Rule" id="MF_01972"/>
    </source>
</evidence>
<dbReference type="PANTHER" id="PTHR10138">
    <property type="entry name" value="TRYPTOPHAN 2,3-DIOXYGENASE"/>
    <property type="match status" value="1"/>
</dbReference>
<evidence type="ECO:0000256" key="4">
    <source>
        <dbReference type="ARBA" id="ARBA00022964"/>
    </source>
</evidence>
<evidence type="ECO:0000313" key="10">
    <source>
        <dbReference type="EMBL" id="GEL25541.1"/>
    </source>
</evidence>
<protein>
    <recommendedName>
        <fullName evidence="9">Tryptophan 2,3-dioxygenase</fullName>
        <shortName evidence="9">TDO</shortName>
        <ecNumber evidence="9">1.13.11.11</ecNumber>
    </recommendedName>
    <alternativeName>
        <fullName evidence="9">Tryptamin 2,3-dioxygenase</fullName>
    </alternativeName>
    <alternativeName>
        <fullName evidence="9">Tryptophan oxygenase</fullName>
        <shortName evidence="9">TO</shortName>
        <shortName evidence="9">TRPO</shortName>
    </alternativeName>
    <alternativeName>
        <fullName evidence="9">Tryptophan pyrrolase</fullName>
    </alternativeName>
    <alternativeName>
        <fullName evidence="9">Tryptophanase</fullName>
    </alternativeName>
</protein>
<evidence type="ECO:0000256" key="8">
    <source>
        <dbReference type="ARBA" id="ARBA00050412"/>
    </source>
</evidence>
<dbReference type="GO" id="GO:0019441">
    <property type="term" value="P:L-tryptophan catabolic process to kynurenine"/>
    <property type="evidence" value="ECO:0007669"/>
    <property type="project" value="UniProtKB-UniRule"/>
</dbReference>
<comment type="function">
    <text evidence="9">Heme-dependent dioxygenase that catalyzes the oxidative cleavage of the L-tryptophan (L-Trp) pyrrole ring and converts L-tryptophan to N-formyl-L-kynurenine. Catalyzes the oxidative cleavage of the indole moiety.</text>
</comment>
<dbReference type="GO" id="GO:0004833">
    <property type="term" value="F:L-tryptophan 2,3-dioxygenase activity"/>
    <property type="evidence" value="ECO:0007669"/>
    <property type="project" value="UniProtKB-UniRule"/>
</dbReference>
<dbReference type="GO" id="GO:0046872">
    <property type="term" value="F:metal ion binding"/>
    <property type="evidence" value="ECO:0007669"/>
    <property type="project" value="UniProtKB-KW"/>
</dbReference>
<dbReference type="Proteomes" id="UP000321685">
    <property type="component" value="Unassembled WGS sequence"/>
</dbReference>
<keyword evidence="11" id="KW-1185">Reference proteome</keyword>
<organism evidence="10 11">
    <name type="scientific">Pseudonocardia sulfidoxydans NBRC 16205</name>
    <dbReference type="NCBI Taxonomy" id="1223511"/>
    <lineage>
        <taxon>Bacteria</taxon>
        <taxon>Bacillati</taxon>
        <taxon>Actinomycetota</taxon>
        <taxon>Actinomycetes</taxon>
        <taxon>Pseudonocardiales</taxon>
        <taxon>Pseudonocardiaceae</taxon>
        <taxon>Pseudonocardia</taxon>
    </lineage>
</organism>
<dbReference type="UniPathway" id="UPA00333">
    <property type="reaction ID" value="UER00453"/>
</dbReference>
<keyword evidence="5 9" id="KW-0560">Oxidoreductase</keyword>
<accession>A0A511DL52</accession>
<keyword evidence="4 9" id="KW-0223">Dioxygenase</keyword>
<feature type="binding site" evidence="9">
    <location>
        <position position="111"/>
    </location>
    <ligand>
        <name>substrate</name>
    </ligand>
</feature>
<feature type="binding site" description="axial binding residue" evidence="9">
    <location>
        <position position="238"/>
    </location>
    <ligand>
        <name>heme</name>
        <dbReference type="ChEBI" id="CHEBI:30413"/>
    </ligand>
    <ligandPart>
        <name>Fe</name>
        <dbReference type="ChEBI" id="CHEBI:18248"/>
    </ligandPart>
</feature>
<keyword evidence="3 9" id="KW-0479">Metal-binding</keyword>
<dbReference type="GO" id="GO:0019442">
    <property type="term" value="P:L-tryptophan catabolic process to acetyl-CoA"/>
    <property type="evidence" value="ECO:0007669"/>
    <property type="project" value="TreeGrafter"/>
</dbReference>
<dbReference type="HAMAP" id="MF_01972">
    <property type="entry name" value="T23O"/>
    <property type="match status" value="1"/>
</dbReference>
<dbReference type="AlphaFoldDB" id="A0A511DL52"/>
<evidence type="ECO:0000256" key="1">
    <source>
        <dbReference type="ARBA" id="ARBA00011881"/>
    </source>
</evidence>
<feature type="binding site" evidence="9">
    <location>
        <position position="252"/>
    </location>
    <ligand>
        <name>substrate</name>
    </ligand>
</feature>
<evidence type="ECO:0000256" key="2">
    <source>
        <dbReference type="ARBA" id="ARBA00022617"/>
    </source>
</evidence>
<comment type="cofactor">
    <cofactor evidence="9">
        <name>heme</name>
        <dbReference type="ChEBI" id="CHEBI:30413"/>
    </cofactor>
    <text evidence="9">Binds 1 heme group per subunit.</text>
</comment>
<name>A0A511DL52_9PSEU</name>
<dbReference type="GO" id="GO:0020037">
    <property type="term" value="F:heme binding"/>
    <property type="evidence" value="ECO:0007669"/>
    <property type="project" value="UniProtKB-UniRule"/>
</dbReference>
<dbReference type="RefSeq" id="WP_147111947.1">
    <property type="nucleotide sequence ID" value="NZ_BJVJ01000057.1"/>
</dbReference>
<dbReference type="PANTHER" id="PTHR10138:SF0">
    <property type="entry name" value="TRYPTOPHAN 2,3-DIOXYGENASE"/>
    <property type="match status" value="1"/>
</dbReference>
<comment type="pathway">
    <text evidence="9">Amino-acid degradation; L-tryptophan degradation via kynurenine pathway; L-kynurenine from L-tryptophan: step 1/2.</text>
</comment>
<comment type="similarity">
    <text evidence="9">Belongs to the tryptophan 2,3-dioxygenase family.</text>
</comment>